<feature type="DNA-binding region" description="H-T-H motif" evidence="2">
    <location>
        <begin position="28"/>
        <end position="47"/>
    </location>
</feature>
<organism evidence="4 5">
    <name type="scientific">Pelosinus fermentans B4</name>
    <dbReference type="NCBI Taxonomy" id="1149862"/>
    <lineage>
        <taxon>Bacteria</taxon>
        <taxon>Bacillati</taxon>
        <taxon>Bacillota</taxon>
        <taxon>Negativicutes</taxon>
        <taxon>Selenomonadales</taxon>
        <taxon>Sporomusaceae</taxon>
        <taxon>Pelosinus</taxon>
    </lineage>
</organism>
<dbReference type="SUPFAM" id="SSF48498">
    <property type="entry name" value="Tetracyclin repressor-like, C-terminal domain"/>
    <property type="match status" value="1"/>
</dbReference>
<evidence type="ECO:0000313" key="4">
    <source>
        <dbReference type="EMBL" id="EIW18932.1"/>
    </source>
</evidence>
<dbReference type="Pfam" id="PF17934">
    <property type="entry name" value="TetR_C_26"/>
    <property type="match status" value="1"/>
</dbReference>
<gene>
    <name evidence="4" type="ORF">FB4_0457</name>
</gene>
<dbReference type="InterPro" id="IPR009057">
    <property type="entry name" value="Homeodomain-like_sf"/>
</dbReference>
<comment type="caution">
    <text evidence="4">The sequence shown here is derived from an EMBL/GenBank/DDBJ whole genome shotgun (WGS) entry which is preliminary data.</text>
</comment>
<dbReference type="InterPro" id="IPR041603">
    <property type="entry name" value="YvdT_C"/>
</dbReference>
<dbReference type="RefSeq" id="WP_007933404.1">
    <property type="nucleotide sequence ID" value="NZ_AKVJ01000022.1"/>
</dbReference>
<evidence type="ECO:0000256" key="2">
    <source>
        <dbReference type="PROSITE-ProRule" id="PRU00335"/>
    </source>
</evidence>
<proteinExistence type="predicted"/>
<dbReference type="EMBL" id="AKVJ01000022">
    <property type="protein sequence ID" value="EIW18932.1"/>
    <property type="molecule type" value="Genomic_DNA"/>
</dbReference>
<dbReference type="InterPro" id="IPR050624">
    <property type="entry name" value="HTH-type_Tx_Regulator"/>
</dbReference>
<dbReference type="Pfam" id="PF00440">
    <property type="entry name" value="TetR_N"/>
    <property type="match status" value="1"/>
</dbReference>
<dbReference type="SUPFAM" id="SSF46689">
    <property type="entry name" value="Homeodomain-like"/>
    <property type="match status" value="1"/>
</dbReference>
<dbReference type="AlphaFoldDB" id="I9B1C5"/>
<name>I9B1C5_9FIRM</name>
<dbReference type="InterPro" id="IPR001647">
    <property type="entry name" value="HTH_TetR"/>
</dbReference>
<sequence length="193" mass="22138">MKELDDKKSRLLSAAKEVLAEKGLEKATISDIVKRAGMAQGTFYLYFSSKNALIPAIANDLLQTMLHKIKKEQVLSDDIWSFFHKMITVTFQVTNSYKEVLSLCYSGLAIDNTLSEWDRIYNPYYSWLAEIIAKGIEQKAIRQDVDPLVAARMVIGLIESSAEQIYLFNKLDKPLPEHQQDLFTFIHHALEHR</sequence>
<dbReference type="PROSITE" id="PS50977">
    <property type="entry name" value="HTH_TETR_2"/>
    <property type="match status" value="1"/>
</dbReference>
<dbReference type="InterPro" id="IPR036271">
    <property type="entry name" value="Tet_transcr_reg_TetR-rel_C_sf"/>
</dbReference>
<dbReference type="OrthoDB" id="268339at2"/>
<feature type="domain" description="HTH tetR-type" evidence="3">
    <location>
        <begin position="5"/>
        <end position="65"/>
    </location>
</feature>
<dbReference type="GO" id="GO:0003677">
    <property type="term" value="F:DNA binding"/>
    <property type="evidence" value="ECO:0007669"/>
    <property type="project" value="UniProtKB-UniRule"/>
</dbReference>
<dbReference type="PANTHER" id="PTHR43479">
    <property type="entry name" value="ACREF/ENVCD OPERON REPRESSOR-RELATED"/>
    <property type="match status" value="1"/>
</dbReference>
<protein>
    <submittedName>
        <fullName evidence="4">Regulatory protein TetR</fullName>
    </submittedName>
</protein>
<evidence type="ECO:0000313" key="5">
    <source>
        <dbReference type="Proteomes" id="UP000004324"/>
    </source>
</evidence>
<keyword evidence="1 2" id="KW-0238">DNA-binding</keyword>
<accession>I9B1C5</accession>
<dbReference type="Gene3D" id="1.10.357.10">
    <property type="entry name" value="Tetracycline Repressor, domain 2"/>
    <property type="match status" value="1"/>
</dbReference>
<evidence type="ECO:0000256" key="1">
    <source>
        <dbReference type="ARBA" id="ARBA00023125"/>
    </source>
</evidence>
<dbReference type="PANTHER" id="PTHR43479:SF8">
    <property type="entry name" value="TRANSCRIPTIONAL REGULATOR, TETR FAMILY"/>
    <property type="match status" value="1"/>
</dbReference>
<evidence type="ECO:0000259" key="3">
    <source>
        <dbReference type="PROSITE" id="PS50977"/>
    </source>
</evidence>
<reference evidence="4 5" key="1">
    <citation type="journal article" date="2012" name="J. Bacteriol.">
        <title>Draft Genome Sequences for Two Metal-Reducing Pelosinus fermentans Strains Isolated from a Cr(VI)-Contaminated Site and for Type Strain R7.</title>
        <authorList>
            <person name="Brown S.D."/>
            <person name="Podar M."/>
            <person name="Klingeman D.M."/>
            <person name="Johnson C.M."/>
            <person name="Yang Z.K."/>
            <person name="Utturkar S.M."/>
            <person name="Land M.L."/>
            <person name="Mosher J.J."/>
            <person name="Hurt R.A.Jr."/>
            <person name="Phelps T.J."/>
            <person name="Palumbo A.V."/>
            <person name="Arkin A.P."/>
            <person name="Hazen T.C."/>
            <person name="Elias D.A."/>
        </authorList>
    </citation>
    <scope>NUCLEOTIDE SEQUENCE [LARGE SCALE GENOMIC DNA]</scope>
    <source>
        <strain evidence="4 5">B4</strain>
    </source>
</reference>
<dbReference type="PRINTS" id="PR00455">
    <property type="entry name" value="HTHTETR"/>
</dbReference>
<dbReference type="Proteomes" id="UP000004324">
    <property type="component" value="Unassembled WGS sequence"/>
</dbReference>
<keyword evidence="5" id="KW-1185">Reference proteome</keyword>
<dbReference type="PATRIC" id="fig|1149862.3.peg.1881"/>